<keyword evidence="6" id="KW-0862">Zinc</keyword>
<feature type="chain" id="PRO_5039954710" evidence="8">
    <location>
        <begin position="21"/>
        <end position="676"/>
    </location>
</feature>
<dbReference type="GO" id="GO:0046872">
    <property type="term" value="F:metal ion binding"/>
    <property type="evidence" value="ECO:0007669"/>
    <property type="project" value="UniProtKB-KW"/>
</dbReference>
<dbReference type="InterPro" id="IPR000718">
    <property type="entry name" value="Peptidase_M13"/>
</dbReference>
<evidence type="ECO:0000256" key="7">
    <source>
        <dbReference type="ARBA" id="ARBA00023049"/>
    </source>
</evidence>
<name>A0A9J7BX75_9BACT</name>
<dbReference type="Pfam" id="PF05649">
    <property type="entry name" value="Peptidase_M13_N"/>
    <property type="match status" value="1"/>
</dbReference>
<keyword evidence="4" id="KW-0479">Metal-binding</keyword>
<feature type="signal peptide" evidence="8">
    <location>
        <begin position="1"/>
        <end position="20"/>
    </location>
</feature>
<dbReference type="PROSITE" id="PS51885">
    <property type="entry name" value="NEPRILYSIN"/>
    <property type="match status" value="1"/>
</dbReference>
<sequence length="676" mass="74959">MNRFKFMIFIAFITTGLAFAQTSSLQGPEMSDLDRKAAPCNDFFEFSNGTWRAQNPIPASMDRWSRRWKAGEENKYQLRDILNEVSAQPGQPKGSTAQLTGDFYAACTNVKAINAAGITPLKPYLTAIDAIKDNAGLQQEIRELHSIGAMVPFVFYGNQNQHDPENVIAQVGSGGLGLPDRDYYVKTEQRFVDARAKYLVYVAKIFTLAGSSDAEAKVAAQTVMDFETALAKATLDNVALRDPHSTDHIANLDALQKMTPHFDWTTYFSGAGVAPGVININEPNFMAEFERQLTSTPIAAWKTYLKWQVLNSAADVLSDPFVDAHFDFYQKQLAGVGELKPRDVRCAEMTDQMLGEALGQEYVKRYFPPEAKQRAQTMVSNILSAMQDTIEGLDWMTPATKQKAIDKLAHFTVKSGYPDKWKDYSSVTITRDDHFANFIAGSRFGVKDNWSTINKPVNRGRWGMTPPTSNAYYNPLMNEIVFPAGILQPPAFSVKYADAVNYGAIGVVIGHEISHGFDDEGAQFDATGHLSNWWTADDSKKFEAKTACVVKQFNGYTIDGLDNIHINGKLVLGESIGDLAGLKIAYLAFKKTAQGQSSEKIDGFTPDQQFFIAWGQFRGDETRPETQKLMVQGDPHPVAKYRVLGPMSNFPPFGAAFSCKPGDAMVRPDAERCVVW</sequence>
<dbReference type="InterPro" id="IPR024079">
    <property type="entry name" value="MetalloPept_cat_dom_sf"/>
</dbReference>
<feature type="domain" description="Peptidase M13 N-terminal" evidence="10">
    <location>
        <begin position="39"/>
        <end position="418"/>
    </location>
</feature>
<dbReference type="GO" id="GO:0016485">
    <property type="term" value="P:protein processing"/>
    <property type="evidence" value="ECO:0007669"/>
    <property type="project" value="TreeGrafter"/>
</dbReference>
<protein>
    <submittedName>
        <fullName evidence="11">M13 family metallopeptidase</fullName>
    </submittedName>
</protein>
<reference evidence="11" key="1">
    <citation type="submission" date="2021-04" db="EMBL/GenBank/DDBJ databases">
        <title>Phylogenetic analysis of Acidobacteriaceae.</title>
        <authorList>
            <person name="Qiu L."/>
            <person name="Zhang Q."/>
        </authorList>
    </citation>
    <scope>NUCLEOTIDE SEQUENCE</scope>
    <source>
        <strain evidence="11">DSM 25168</strain>
    </source>
</reference>
<evidence type="ECO:0000313" key="11">
    <source>
        <dbReference type="EMBL" id="UWZ85701.1"/>
    </source>
</evidence>
<dbReference type="GO" id="GO:0004222">
    <property type="term" value="F:metalloendopeptidase activity"/>
    <property type="evidence" value="ECO:0007669"/>
    <property type="project" value="InterPro"/>
</dbReference>
<dbReference type="InterPro" id="IPR018497">
    <property type="entry name" value="Peptidase_M13_C"/>
</dbReference>
<dbReference type="Gene3D" id="1.10.1380.10">
    <property type="entry name" value="Neutral endopeptidase , domain2"/>
    <property type="match status" value="1"/>
</dbReference>
<keyword evidence="3" id="KW-0645">Protease</keyword>
<dbReference type="InterPro" id="IPR042089">
    <property type="entry name" value="Peptidase_M13_dom_2"/>
</dbReference>
<evidence type="ECO:0000256" key="8">
    <source>
        <dbReference type="SAM" id="SignalP"/>
    </source>
</evidence>
<comment type="cofactor">
    <cofactor evidence="1">
        <name>Zn(2+)</name>
        <dbReference type="ChEBI" id="CHEBI:29105"/>
    </cofactor>
</comment>
<dbReference type="PANTHER" id="PTHR11733">
    <property type="entry name" value="ZINC METALLOPROTEASE FAMILY M13 NEPRILYSIN-RELATED"/>
    <property type="match status" value="1"/>
</dbReference>
<evidence type="ECO:0000259" key="10">
    <source>
        <dbReference type="Pfam" id="PF05649"/>
    </source>
</evidence>
<dbReference type="SUPFAM" id="SSF55486">
    <property type="entry name" value="Metalloproteases ('zincins'), catalytic domain"/>
    <property type="match status" value="1"/>
</dbReference>
<evidence type="ECO:0000256" key="6">
    <source>
        <dbReference type="ARBA" id="ARBA00022833"/>
    </source>
</evidence>
<evidence type="ECO:0000256" key="3">
    <source>
        <dbReference type="ARBA" id="ARBA00022670"/>
    </source>
</evidence>
<dbReference type="Pfam" id="PF01431">
    <property type="entry name" value="Peptidase_M13"/>
    <property type="match status" value="1"/>
</dbReference>
<keyword evidence="12" id="KW-1185">Reference proteome</keyword>
<dbReference type="Gene3D" id="3.40.390.10">
    <property type="entry name" value="Collagenase (Catalytic Domain)"/>
    <property type="match status" value="1"/>
</dbReference>
<dbReference type="PRINTS" id="PR00786">
    <property type="entry name" value="NEPRILYSIN"/>
</dbReference>
<dbReference type="EMBL" id="CP093313">
    <property type="protein sequence ID" value="UWZ85701.1"/>
    <property type="molecule type" value="Genomic_DNA"/>
</dbReference>
<comment type="similarity">
    <text evidence="2">Belongs to the peptidase M13 family.</text>
</comment>
<dbReference type="RefSeq" id="WP_260795292.1">
    <property type="nucleotide sequence ID" value="NZ_CP093313.1"/>
</dbReference>
<accession>A0A9J7BX75</accession>
<gene>
    <name evidence="11" type="ORF">MOP44_07080</name>
</gene>
<dbReference type="PANTHER" id="PTHR11733:SF167">
    <property type="entry name" value="FI17812P1-RELATED"/>
    <property type="match status" value="1"/>
</dbReference>
<keyword evidence="5" id="KW-0378">Hydrolase</keyword>
<evidence type="ECO:0000256" key="2">
    <source>
        <dbReference type="ARBA" id="ARBA00007357"/>
    </source>
</evidence>
<dbReference type="KEGG" id="orp:MOP44_07080"/>
<evidence type="ECO:0000313" key="12">
    <source>
        <dbReference type="Proteomes" id="UP001059380"/>
    </source>
</evidence>
<evidence type="ECO:0000256" key="5">
    <source>
        <dbReference type="ARBA" id="ARBA00022801"/>
    </source>
</evidence>
<feature type="domain" description="Peptidase M13 C-terminal" evidence="9">
    <location>
        <begin position="470"/>
        <end position="673"/>
    </location>
</feature>
<keyword evidence="8" id="KW-0732">Signal</keyword>
<dbReference type="GO" id="GO:0005886">
    <property type="term" value="C:plasma membrane"/>
    <property type="evidence" value="ECO:0007669"/>
    <property type="project" value="TreeGrafter"/>
</dbReference>
<proteinExistence type="inferred from homology"/>
<dbReference type="Proteomes" id="UP001059380">
    <property type="component" value="Chromosome"/>
</dbReference>
<dbReference type="InterPro" id="IPR008753">
    <property type="entry name" value="Peptidase_M13_N"/>
</dbReference>
<dbReference type="AlphaFoldDB" id="A0A9J7BX75"/>
<dbReference type="CDD" id="cd08662">
    <property type="entry name" value="M13"/>
    <property type="match status" value="1"/>
</dbReference>
<evidence type="ECO:0000259" key="9">
    <source>
        <dbReference type="Pfam" id="PF01431"/>
    </source>
</evidence>
<keyword evidence="7" id="KW-0482">Metalloprotease</keyword>
<organism evidence="11 12">
    <name type="scientific">Occallatibacter riparius</name>
    <dbReference type="NCBI Taxonomy" id="1002689"/>
    <lineage>
        <taxon>Bacteria</taxon>
        <taxon>Pseudomonadati</taxon>
        <taxon>Acidobacteriota</taxon>
        <taxon>Terriglobia</taxon>
        <taxon>Terriglobales</taxon>
        <taxon>Acidobacteriaceae</taxon>
        <taxon>Occallatibacter</taxon>
    </lineage>
</organism>
<evidence type="ECO:0000256" key="4">
    <source>
        <dbReference type="ARBA" id="ARBA00022723"/>
    </source>
</evidence>
<evidence type="ECO:0000256" key="1">
    <source>
        <dbReference type="ARBA" id="ARBA00001947"/>
    </source>
</evidence>